<dbReference type="PANTHER" id="PTHR21310:SF51">
    <property type="entry name" value="AMINOGLYCOSIDE PHOSPHOTRANSFERASE DOMAIN-CONTAINING PROTEIN"/>
    <property type="match status" value="1"/>
</dbReference>
<protein>
    <recommendedName>
        <fullName evidence="2">Aminoglycoside phosphotransferase domain-containing protein</fullName>
    </recommendedName>
</protein>
<dbReference type="PANTHER" id="PTHR21310">
    <property type="entry name" value="AMINOGLYCOSIDE PHOSPHOTRANSFERASE-RELATED-RELATED"/>
    <property type="match status" value="1"/>
</dbReference>
<gene>
    <name evidence="3" type="ORF">FH972_023969</name>
</gene>
<evidence type="ECO:0000259" key="2">
    <source>
        <dbReference type="Pfam" id="PF01636"/>
    </source>
</evidence>
<keyword evidence="4" id="KW-1185">Reference proteome</keyword>
<dbReference type="EMBL" id="VIBQ01000016">
    <property type="protein sequence ID" value="KAB8356386.1"/>
    <property type="molecule type" value="Genomic_DNA"/>
</dbReference>
<dbReference type="OrthoDB" id="10003767at2759"/>
<sequence>MCDKLKPLDVLDGASNHGYAEDNHYETSSLPHGSTYDASAGDSINEDQDPLGAFASVLKTIRLDRLPAFATQVRRLLAEHSQSTNSPSIETATVASPLLSGSYHVLFPIDFSDGARWILKVPGLGTIGKWGPAAARSLTSEALTMRLLCRETTIPVPQIFEFSADLHDEIGVPFILMEWIDGCSLDEVWFDIAITEADLQSRRTQTLRDVASAMTQLSNFIFQCGGSIVFGADGAPSEVGPMRVVDSHAMIARLDADDDDEDDSPIYAEVGPFQDYRSYYAAGLARWPEPRVDWQKGDLALLKLFLDWIPEFDDSMGASFVLTHPDFDIQNILVSKDGHVKAIIDWDGVCAVPRTVGSERYPSWLTRDWDPTMYNYQSGMETGSNFEGCREDSPEKFAFYRNVYAGLIAQSDSQVENVTRQSLIFENLLIAADDPLCTHGILVNLFDKIKQVLNEGQTQGLGYWELTQNIAQGKADQRVVDILHGGFNALLAGHKGLI</sequence>
<evidence type="ECO:0000313" key="4">
    <source>
        <dbReference type="Proteomes" id="UP000327013"/>
    </source>
</evidence>
<evidence type="ECO:0000313" key="3">
    <source>
        <dbReference type="EMBL" id="KAB8356386.1"/>
    </source>
</evidence>
<reference evidence="3 4" key="1">
    <citation type="submission" date="2019-06" db="EMBL/GenBank/DDBJ databases">
        <title>A chromosomal-level reference genome of Carpinus fangiana (Coryloideae, Betulaceae).</title>
        <authorList>
            <person name="Yang X."/>
            <person name="Wang Z."/>
            <person name="Zhang L."/>
            <person name="Hao G."/>
            <person name="Liu J."/>
            <person name="Yang Y."/>
        </authorList>
    </citation>
    <scope>NUCLEOTIDE SEQUENCE [LARGE SCALE GENOMIC DNA]</scope>
    <source>
        <strain evidence="3">Cfa_2016G</strain>
        <tissue evidence="3">Leaf</tissue>
    </source>
</reference>
<feature type="domain" description="Aminoglycoside phosphotransferase" evidence="2">
    <location>
        <begin position="115"/>
        <end position="351"/>
    </location>
</feature>
<accession>A0A5N6KWZ9</accession>
<dbReference type="InterPro" id="IPR051678">
    <property type="entry name" value="AGP_Transferase"/>
</dbReference>
<proteinExistence type="predicted"/>
<dbReference type="SUPFAM" id="SSF56112">
    <property type="entry name" value="Protein kinase-like (PK-like)"/>
    <property type="match status" value="1"/>
</dbReference>
<dbReference type="Pfam" id="PF01636">
    <property type="entry name" value="APH"/>
    <property type="match status" value="1"/>
</dbReference>
<dbReference type="InterPro" id="IPR002575">
    <property type="entry name" value="Aminoglycoside_PTrfase"/>
</dbReference>
<dbReference type="AlphaFoldDB" id="A0A5N6KWZ9"/>
<feature type="region of interest" description="Disordered" evidence="1">
    <location>
        <begin position="22"/>
        <end position="42"/>
    </location>
</feature>
<dbReference type="Proteomes" id="UP000327013">
    <property type="component" value="Unassembled WGS sequence"/>
</dbReference>
<dbReference type="Gene3D" id="3.90.1200.10">
    <property type="match status" value="1"/>
</dbReference>
<organism evidence="3 4">
    <name type="scientific">Carpinus fangiana</name>
    <dbReference type="NCBI Taxonomy" id="176857"/>
    <lineage>
        <taxon>Eukaryota</taxon>
        <taxon>Viridiplantae</taxon>
        <taxon>Streptophyta</taxon>
        <taxon>Embryophyta</taxon>
        <taxon>Tracheophyta</taxon>
        <taxon>Spermatophyta</taxon>
        <taxon>Magnoliopsida</taxon>
        <taxon>eudicotyledons</taxon>
        <taxon>Gunneridae</taxon>
        <taxon>Pentapetalae</taxon>
        <taxon>rosids</taxon>
        <taxon>fabids</taxon>
        <taxon>Fagales</taxon>
        <taxon>Betulaceae</taxon>
        <taxon>Carpinus</taxon>
    </lineage>
</organism>
<dbReference type="InterPro" id="IPR011009">
    <property type="entry name" value="Kinase-like_dom_sf"/>
</dbReference>
<evidence type="ECO:0000256" key="1">
    <source>
        <dbReference type="SAM" id="MobiDB-lite"/>
    </source>
</evidence>
<name>A0A5N6KWZ9_9ROSI</name>
<comment type="caution">
    <text evidence="3">The sequence shown here is derived from an EMBL/GenBank/DDBJ whole genome shotgun (WGS) entry which is preliminary data.</text>
</comment>